<protein>
    <submittedName>
        <fullName evidence="5">Chitin-binding protein</fullName>
    </submittedName>
</protein>
<dbReference type="PROSITE" id="PS51173">
    <property type="entry name" value="CBM2"/>
    <property type="match status" value="1"/>
</dbReference>
<dbReference type="InterPro" id="IPR012291">
    <property type="entry name" value="CBM2_carb-bd_dom_sf"/>
</dbReference>
<evidence type="ECO:0000313" key="6">
    <source>
        <dbReference type="Proteomes" id="UP000619260"/>
    </source>
</evidence>
<dbReference type="AlphaFoldDB" id="A0A8J3YLH5"/>
<evidence type="ECO:0000256" key="2">
    <source>
        <dbReference type="SAM" id="MobiDB-lite"/>
    </source>
</evidence>
<dbReference type="SUPFAM" id="SSF81296">
    <property type="entry name" value="E set domains"/>
    <property type="match status" value="1"/>
</dbReference>
<gene>
    <name evidence="5" type="primary">cpbD</name>
    <name evidence="5" type="ORF">Val02_31940</name>
</gene>
<dbReference type="GO" id="GO:0004553">
    <property type="term" value="F:hydrolase activity, hydrolyzing O-glycosyl compounds"/>
    <property type="evidence" value="ECO:0007669"/>
    <property type="project" value="InterPro"/>
</dbReference>
<evidence type="ECO:0000313" key="5">
    <source>
        <dbReference type="EMBL" id="GIJ46308.1"/>
    </source>
</evidence>
<dbReference type="GO" id="GO:0005975">
    <property type="term" value="P:carbohydrate metabolic process"/>
    <property type="evidence" value="ECO:0007669"/>
    <property type="project" value="InterPro"/>
</dbReference>
<organism evidence="5 6">
    <name type="scientific">Virgisporangium aliadipatigenens</name>
    <dbReference type="NCBI Taxonomy" id="741659"/>
    <lineage>
        <taxon>Bacteria</taxon>
        <taxon>Bacillati</taxon>
        <taxon>Actinomycetota</taxon>
        <taxon>Actinomycetes</taxon>
        <taxon>Micromonosporales</taxon>
        <taxon>Micromonosporaceae</taxon>
        <taxon>Virgisporangium</taxon>
    </lineage>
</organism>
<dbReference type="PANTHER" id="PTHR34823">
    <property type="entry name" value="GLCNAC-BINDING PROTEIN A"/>
    <property type="match status" value="1"/>
</dbReference>
<feature type="compositionally biased region" description="Low complexity" evidence="2">
    <location>
        <begin position="252"/>
        <end position="274"/>
    </location>
</feature>
<feature type="signal peptide" evidence="3">
    <location>
        <begin position="1"/>
        <end position="22"/>
    </location>
</feature>
<proteinExistence type="predicted"/>
<dbReference type="Pfam" id="PF00553">
    <property type="entry name" value="CBM_2"/>
    <property type="match status" value="1"/>
</dbReference>
<dbReference type="InterPro" id="IPR004302">
    <property type="entry name" value="Cellulose/chitin-bd_N"/>
</dbReference>
<feature type="chain" id="PRO_5039599081" evidence="3">
    <location>
        <begin position="23"/>
        <end position="376"/>
    </location>
</feature>
<accession>A0A8J3YLH5</accession>
<feature type="domain" description="CBM2" evidence="4">
    <location>
        <begin position="272"/>
        <end position="376"/>
    </location>
</feature>
<evidence type="ECO:0000256" key="3">
    <source>
        <dbReference type="SAM" id="SignalP"/>
    </source>
</evidence>
<dbReference type="InterPro" id="IPR014756">
    <property type="entry name" value="Ig_E-set"/>
</dbReference>
<keyword evidence="6" id="KW-1185">Reference proteome</keyword>
<dbReference type="EMBL" id="BOPF01000010">
    <property type="protein sequence ID" value="GIJ46308.1"/>
    <property type="molecule type" value="Genomic_DNA"/>
</dbReference>
<evidence type="ECO:0000256" key="1">
    <source>
        <dbReference type="ARBA" id="ARBA00022729"/>
    </source>
</evidence>
<dbReference type="PANTHER" id="PTHR34823:SF1">
    <property type="entry name" value="CHITIN-BINDING TYPE-4 DOMAIN-CONTAINING PROTEIN"/>
    <property type="match status" value="1"/>
</dbReference>
<dbReference type="SUPFAM" id="SSF49384">
    <property type="entry name" value="Carbohydrate-binding domain"/>
    <property type="match status" value="1"/>
</dbReference>
<sequence>MRRTLKAALSAAVILAATGAVAVLTPSPALAHGAMMAPGSRTYNCWRDGLSNSNGNIVPHNPACSAAVAQGGANPLYNWFSVLRSDGAGRTVGFVPDGSLCSGGNSTFAAYNLARDDWPQTHLTSGASFNWRYSNWAHHPGTFYMYVTKDSWSPTRALAWSDLESTPFLQVTNPPQNGAVGTNDGHYYWTGNLPSGKSGKHIIYSVWSRSDSQETFYGCSDVTFDGGNGEVTGIGPGGNSPGPSSPAPSSPRPSSAAPSSARPSSAAPSSNSPQPGGGCAATFRVTGSWNGGFQGEVTVRNSGTAAIAGWTASYAFGEGQQVTQVWSGKYTQSGTLVTVTNETWNGALNAGQSTTFGLLGNGTAPAAAPVVGCQSR</sequence>
<dbReference type="GO" id="GO:0030247">
    <property type="term" value="F:polysaccharide binding"/>
    <property type="evidence" value="ECO:0007669"/>
    <property type="project" value="UniProtKB-UniRule"/>
</dbReference>
<evidence type="ECO:0000259" key="4">
    <source>
        <dbReference type="PROSITE" id="PS51173"/>
    </source>
</evidence>
<comment type="caution">
    <text evidence="5">The sequence shown here is derived from an EMBL/GenBank/DDBJ whole genome shotgun (WGS) entry which is preliminary data.</text>
</comment>
<feature type="region of interest" description="Disordered" evidence="2">
    <location>
        <begin position="227"/>
        <end position="281"/>
    </location>
</feature>
<dbReference type="InterPro" id="IPR001919">
    <property type="entry name" value="CBD2"/>
</dbReference>
<dbReference type="RefSeq" id="WP_203899849.1">
    <property type="nucleotide sequence ID" value="NZ_BOPF01000010.1"/>
</dbReference>
<name>A0A8J3YLH5_9ACTN</name>
<dbReference type="SMART" id="SM00637">
    <property type="entry name" value="CBD_II"/>
    <property type="match status" value="1"/>
</dbReference>
<dbReference type="Pfam" id="PF03067">
    <property type="entry name" value="LPMO_10"/>
    <property type="match status" value="1"/>
</dbReference>
<feature type="compositionally biased region" description="Gly residues" evidence="2">
    <location>
        <begin position="227"/>
        <end position="240"/>
    </location>
</feature>
<dbReference type="Proteomes" id="UP000619260">
    <property type="component" value="Unassembled WGS sequence"/>
</dbReference>
<dbReference type="CDD" id="cd21177">
    <property type="entry name" value="LPMO_AA10"/>
    <property type="match status" value="1"/>
</dbReference>
<dbReference type="Gene3D" id="2.70.50.50">
    <property type="entry name" value="chitin-binding protein cbp21"/>
    <property type="match status" value="1"/>
</dbReference>
<dbReference type="InterPro" id="IPR051024">
    <property type="entry name" value="GlcNAc_Chitin_IntDeg"/>
</dbReference>
<dbReference type="Gene3D" id="2.60.40.290">
    <property type="match status" value="1"/>
</dbReference>
<dbReference type="InterPro" id="IPR008965">
    <property type="entry name" value="CBM2/CBM3_carb-bd_dom_sf"/>
</dbReference>
<reference evidence="5" key="1">
    <citation type="submission" date="2021-01" db="EMBL/GenBank/DDBJ databases">
        <title>Whole genome shotgun sequence of Virgisporangium aliadipatigenens NBRC 105644.</title>
        <authorList>
            <person name="Komaki H."/>
            <person name="Tamura T."/>
        </authorList>
    </citation>
    <scope>NUCLEOTIDE SEQUENCE</scope>
    <source>
        <strain evidence="5">NBRC 105644</strain>
    </source>
</reference>
<keyword evidence="1 3" id="KW-0732">Signal</keyword>